<sequence length="50" mass="5503">MKNLDWNSELTGRPSLNLIVQIAAAIYVLIRGFECALLVLCMPLPYLPAG</sequence>
<protein>
    <submittedName>
        <fullName evidence="2">Uncharacterized protein</fullName>
    </submittedName>
</protein>
<accession>A0A939MC30</accession>
<dbReference type="RefSeq" id="WP_208087810.1">
    <property type="nucleotide sequence ID" value="NZ_CP086136.1"/>
</dbReference>
<evidence type="ECO:0000313" key="3">
    <source>
        <dbReference type="EMBL" id="UEM10059.1"/>
    </source>
</evidence>
<name>A0A939MC30_9BRAD</name>
<dbReference type="EMBL" id="JAGEMI010000001">
    <property type="protein sequence ID" value="MBO1866478.1"/>
    <property type="molecule type" value="Genomic_DNA"/>
</dbReference>
<proteinExistence type="predicted"/>
<evidence type="ECO:0000256" key="1">
    <source>
        <dbReference type="SAM" id="Phobius"/>
    </source>
</evidence>
<feature type="transmembrane region" description="Helical" evidence="1">
    <location>
        <begin position="20"/>
        <end position="47"/>
    </location>
</feature>
<dbReference type="AlphaFoldDB" id="A0A939MC30"/>
<keyword evidence="1" id="KW-1133">Transmembrane helix</keyword>
<organism evidence="2">
    <name type="scientific">Bradyrhizobium barranii subsp. barranii</name>
    <dbReference type="NCBI Taxonomy" id="2823807"/>
    <lineage>
        <taxon>Bacteria</taxon>
        <taxon>Pseudomonadati</taxon>
        <taxon>Pseudomonadota</taxon>
        <taxon>Alphaproteobacteria</taxon>
        <taxon>Hyphomicrobiales</taxon>
        <taxon>Nitrobacteraceae</taxon>
        <taxon>Bradyrhizobium</taxon>
        <taxon>Bradyrhizobium barranii</taxon>
    </lineage>
</organism>
<reference evidence="3 4" key="2">
    <citation type="journal article" date="2022" name="Int. J. Syst. Evol. Microbiol.">
        <title>Strains of Bradyrhizobium barranii sp. nov. associated with legumes native to Canada are symbionts of soybeans and belong to different subspecies (subsp. barranii subsp. nov. and subsp. apii subsp. nov.) and symbiovars (sv. glycinearum and sv. septentrionale).</title>
        <authorList>
            <person name="Bromfield E.S.P."/>
            <person name="Cloutier S."/>
            <person name="Wasai-Hara S."/>
            <person name="Minamisawa K."/>
        </authorList>
    </citation>
    <scope>NUCLEOTIDE SEQUENCE [LARGE SCALE GENOMIC DNA]</scope>
    <source>
        <strain evidence="3 4">144S4</strain>
    </source>
</reference>
<evidence type="ECO:0000313" key="2">
    <source>
        <dbReference type="EMBL" id="MBO1866478.1"/>
    </source>
</evidence>
<gene>
    <name evidence="3" type="ORF">J4G43_036005</name>
    <name evidence="2" type="ORF">J4G43_37940</name>
</gene>
<reference evidence="2" key="1">
    <citation type="submission" date="2021-03" db="EMBL/GenBank/DDBJ databases">
        <title>Whole Genome Sequence of Bradyrhizobium sp. Strain 144S4.</title>
        <authorList>
            <person name="Bromfield E.S.P."/>
            <person name="Cloutier S."/>
        </authorList>
    </citation>
    <scope>NUCLEOTIDE SEQUENCE [LARGE SCALE GENOMIC DNA]</scope>
    <source>
        <strain evidence="2">144S4</strain>
    </source>
</reference>
<dbReference type="EMBL" id="CP086136">
    <property type="protein sequence ID" value="UEM10059.1"/>
    <property type="molecule type" value="Genomic_DNA"/>
</dbReference>
<dbReference type="KEGG" id="bban:J4G43_036005"/>
<keyword evidence="1" id="KW-0472">Membrane</keyword>
<dbReference type="Proteomes" id="UP000664702">
    <property type="component" value="Chromosome"/>
</dbReference>
<keyword evidence="1" id="KW-0812">Transmembrane</keyword>
<evidence type="ECO:0000313" key="4">
    <source>
        <dbReference type="Proteomes" id="UP000664702"/>
    </source>
</evidence>